<dbReference type="PROSITE" id="PS50943">
    <property type="entry name" value="HTH_CROC1"/>
    <property type="match status" value="1"/>
</dbReference>
<evidence type="ECO:0000256" key="1">
    <source>
        <dbReference type="ARBA" id="ARBA00010641"/>
    </source>
</evidence>
<dbReference type="SUPFAM" id="SSF88659">
    <property type="entry name" value="Sigma3 and sigma4 domains of RNA polymerase sigma factors"/>
    <property type="match status" value="1"/>
</dbReference>
<dbReference type="PANTHER" id="PTHR43133:SF8">
    <property type="entry name" value="RNA POLYMERASE SIGMA FACTOR HI_1459-RELATED"/>
    <property type="match status" value="1"/>
</dbReference>
<dbReference type="InterPro" id="IPR013324">
    <property type="entry name" value="RNA_pol_sigma_r3/r4-like"/>
</dbReference>
<proteinExistence type="inferred from homology"/>
<dbReference type="Proteomes" id="UP000305921">
    <property type="component" value="Unassembled WGS sequence"/>
</dbReference>
<evidence type="ECO:0000313" key="9">
    <source>
        <dbReference type="Proteomes" id="UP000305921"/>
    </source>
</evidence>
<feature type="compositionally biased region" description="Basic and acidic residues" evidence="6">
    <location>
        <begin position="93"/>
        <end position="113"/>
    </location>
</feature>
<dbReference type="InterPro" id="IPR001387">
    <property type="entry name" value="Cro/C1-type_HTH"/>
</dbReference>
<dbReference type="InterPro" id="IPR039425">
    <property type="entry name" value="RNA_pol_sigma-70-like"/>
</dbReference>
<dbReference type="InterPro" id="IPR013325">
    <property type="entry name" value="RNA_pol_sigma_r2"/>
</dbReference>
<dbReference type="PANTHER" id="PTHR43133">
    <property type="entry name" value="RNA POLYMERASE ECF-TYPE SIGMA FACTO"/>
    <property type="match status" value="1"/>
</dbReference>
<feature type="domain" description="HTH cro/C1-type" evidence="7">
    <location>
        <begin position="23"/>
        <end position="76"/>
    </location>
</feature>
<dbReference type="GO" id="GO:0006352">
    <property type="term" value="P:DNA-templated transcription initiation"/>
    <property type="evidence" value="ECO:0007669"/>
    <property type="project" value="InterPro"/>
</dbReference>
<dbReference type="Gene3D" id="1.10.260.40">
    <property type="entry name" value="lambda repressor-like DNA-binding domains"/>
    <property type="match status" value="1"/>
</dbReference>
<dbReference type="InterPro" id="IPR010982">
    <property type="entry name" value="Lambda_DNA-bd_dom_sf"/>
</dbReference>
<dbReference type="Pfam" id="PF13560">
    <property type="entry name" value="HTH_31"/>
    <property type="match status" value="1"/>
</dbReference>
<dbReference type="EMBL" id="VAWE01000001">
    <property type="protein sequence ID" value="TLQ44185.1"/>
    <property type="molecule type" value="Genomic_DNA"/>
</dbReference>
<accession>A0A5R9E547</accession>
<comment type="caution">
    <text evidence="8">The sequence shown here is derived from an EMBL/GenBank/DDBJ whole genome shotgun (WGS) entry which is preliminary data.</text>
</comment>
<feature type="compositionally biased region" description="Pro residues" evidence="6">
    <location>
        <begin position="191"/>
        <end position="210"/>
    </location>
</feature>
<dbReference type="SMART" id="SM00530">
    <property type="entry name" value="HTH_XRE"/>
    <property type="match status" value="1"/>
</dbReference>
<feature type="compositionally biased region" description="Polar residues" evidence="6">
    <location>
        <begin position="149"/>
        <end position="165"/>
    </location>
</feature>
<feature type="region of interest" description="Disordered" evidence="6">
    <location>
        <begin position="477"/>
        <end position="505"/>
    </location>
</feature>
<dbReference type="CDD" id="cd00093">
    <property type="entry name" value="HTH_XRE"/>
    <property type="match status" value="1"/>
</dbReference>
<dbReference type="Pfam" id="PF08281">
    <property type="entry name" value="Sigma70_r4_2"/>
    <property type="match status" value="1"/>
</dbReference>
<reference evidence="8 9" key="1">
    <citation type="submission" date="2019-05" db="EMBL/GenBank/DDBJ databases">
        <title>Streptomyces marianii sp. nov., a novel marine actinomycete from southern coast of India.</title>
        <authorList>
            <person name="Iniyan A.M."/>
            <person name="Wink J."/>
            <person name="Ramprasad E."/>
            <person name="Ramana C.V."/>
            <person name="Bunk B."/>
            <person name="Sproer C."/>
            <person name="Joseph F.-J.R.S."/>
            <person name="Vincent S.G.P."/>
        </authorList>
    </citation>
    <scope>NUCLEOTIDE SEQUENCE [LARGE SCALE GENOMIC DNA]</scope>
    <source>
        <strain evidence="8 9">ICN19</strain>
    </source>
</reference>
<feature type="compositionally biased region" description="Low complexity" evidence="6">
    <location>
        <begin position="217"/>
        <end position="242"/>
    </location>
</feature>
<protein>
    <submittedName>
        <fullName evidence="8">Helix-turn-helix domain-containing protein</fullName>
    </submittedName>
</protein>
<organism evidence="8 9">
    <name type="scientific">Streptomyces marianii</name>
    <dbReference type="NCBI Taxonomy" id="1817406"/>
    <lineage>
        <taxon>Bacteria</taxon>
        <taxon>Bacillati</taxon>
        <taxon>Actinomycetota</taxon>
        <taxon>Actinomycetes</taxon>
        <taxon>Kitasatosporales</taxon>
        <taxon>Streptomycetaceae</taxon>
        <taxon>Streptomyces</taxon>
    </lineage>
</organism>
<evidence type="ECO:0000256" key="4">
    <source>
        <dbReference type="ARBA" id="ARBA00023125"/>
    </source>
</evidence>
<evidence type="ECO:0000256" key="3">
    <source>
        <dbReference type="ARBA" id="ARBA00023082"/>
    </source>
</evidence>
<dbReference type="SUPFAM" id="SSF47413">
    <property type="entry name" value="lambda repressor-like DNA-binding domains"/>
    <property type="match status" value="1"/>
</dbReference>
<dbReference type="RefSeq" id="WP_138053585.1">
    <property type="nucleotide sequence ID" value="NZ_VAWE01000001.1"/>
</dbReference>
<evidence type="ECO:0000313" key="8">
    <source>
        <dbReference type="EMBL" id="TLQ44185.1"/>
    </source>
</evidence>
<dbReference type="Gene3D" id="1.10.10.10">
    <property type="entry name" value="Winged helix-like DNA-binding domain superfamily/Winged helix DNA-binding domain"/>
    <property type="match status" value="1"/>
</dbReference>
<dbReference type="AlphaFoldDB" id="A0A5R9E547"/>
<feature type="region of interest" description="Disordered" evidence="6">
    <location>
        <begin position="78"/>
        <end position="253"/>
    </location>
</feature>
<sequence length="528" mass="55676">MTKSTSDSTEAAAPPLPPPKERRRLREGKALSEEQLAEALGVTGATIRSWETGRSDPRGRKREAYARLLAAYEAELSALGSAPGDEGGARPADGADRRDEANRRDEADRRDGQRSGSPSSAPNHRPGEGPPTGRTEPSGNAPAGPDARGTTSGDATAASPATRTSGDPAAEHLAGVPATGPRKAPAVRPGDTPPPLEPPRPYPATTPPRAPVERTEAPAAARHATAAGPAGATEAAAGGHPAEPCERPPARDGAAPLTAEQAFDELYARAAPGLVRQTLLLTGRQSLSREAVERAFHLAWQRWPEVAVDRDPAGWVRAAAYEYAMSPWHRLRRAHRRHDPVSSARPASVAYPGGRTLREAVLGLPPSYRRALLLYDGLGLDLPETAAETEASTPAAANRLLHARAAVAEQIPELAEPEALQHELGDLVANLSTPRIASARDVRGGSERRAELWTRAAIGLTVLILGAAAVTTAVTEDHYEPPQAPGERVGGVPPRSGPEPWSKEDYRLRVQLHSHPGAGPARLVPLAR</sequence>
<evidence type="ECO:0000259" key="7">
    <source>
        <dbReference type="PROSITE" id="PS50943"/>
    </source>
</evidence>
<keyword evidence="3" id="KW-0731">Sigma factor</keyword>
<dbReference type="GO" id="GO:0003677">
    <property type="term" value="F:DNA binding"/>
    <property type="evidence" value="ECO:0007669"/>
    <property type="project" value="UniProtKB-KW"/>
</dbReference>
<dbReference type="SUPFAM" id="SSF88946">
    <property type="entry name" value="Sigma2 domain of RNA polymerase sigma factors"/>
    <property type="match status" value="1"/>
</dbReference>
<dbReference type="InterPro" id="IPR036388">
    <property type="entry name" value="WH-like_DNA-bd_sf"/>
</dbReference>
<gene>
    <name evidence="8" type="ORF">FEF34_14585</name>
</gene>
<keyword evidence="9" id="KW-1185">Reference proteome</keyword>
<keyword evidence="4" id="KW-0238">DNA-binding</keyword>
<dbReference type="OrthoDB" id="3869980at2"/>
<dbReference type="Gene3D" id="1.10.1740.10">
    <property type="match status" value="1"/>
</dbReference>
<name>A0A5R9E547_9ACTN</name>
<evidence type="ECO:0000256" key="6">
    <source>
        <dbReference type="SAM" id="MobiDB-lite"/>
    </source>
</evidence>
<feature type="region of interest" description="Disordered" evidence="6">
    <location>
        <begin position="1"/>
        <end position="33"/>
    </location>
</feature>
<keyword evidence="5" id="KW-0804">Transcription</keyword>
<dbReference type="InterPro" id="IPR013249">
    <property type="entry name" value="RNA_pol_sigma70_r4_t2"/>
</dbReference>
<evidence type="ECO:0000256" key="2">
    <source>
        <dbReference type="ARBA" id="ARBA00023015"/>
    </source>
</evidence>
<evidence type="ECO:0000256" key="5">
    <source>
        <dbReference type="ARBA" id="ARBA00023163"/>
    </source>
</evidence>
<comment type="similarity">
    <text evidence="1">Belongs to the sigma-70 factor family. ECF subfamily.</text>
</comment>
<dbReference type="GO" id="GO:0016987">
    <property type="term" value="F:sigma factor activity"/>
    <property type="evidence" value="ECO:0007669"/>
    <property type="project" value="UniProtKB-KW"/>
</dbReference>
<keyword evidence="2" id="KW-0805">Transcription regulation</keyword>